<dbReference type="InterPro" id="IPR001969">
    <property type="entry name" value="Aspartic_peptidase_AS"/>
</dbReference>
<feature type="active site" evidence="6">
    <location>
        <position position="237"/>
    </location>
</feature>
<evidence type="ECO:0000313" key="11">
    <source>
        <dbReference type="Proteomes" id="UP000761534"/>
    </source>
</evidence>
<dbReference type="Proteomes" id="UP000761534">
    <property type="component" value="Unassembled WGS sequence"/>
</dbReference>
<dbReference type="InterPro" id="IPR001461">
    <property type="entry name" value="Aspartic_peptidase_A1"/>
</dbReference>
<evidence type="ECO:0000256" key="2">
    <source>
        <dbReference type="ARBA" id="ARBA00022670"/>
    </source>
</evidence>
<dbReference type="EMBL" id="SWFS01000236">
    <property type="protein sequence ID" value="KAA8913204.1"/>
    <property type="molecule type" value="Genomic_DNA"/>
</dbReference>
<proteinExistence type="inferred from homology"/>
<organism evidence="10 11">
    <name type="scientific">Trichomonascus ciferrii</name>
    <dbReference type="NCBI Taxonomy" id="44093"/>
    <lineage>
        <taxon>Eukaryota</taxon>
        <taxon>Fungi</taxon>
        <taxon>Dikarya</taxon>
        <taxon>Ascomycota</taxon>
        <taxon>Saccharomycotina</taxon>
        <taxon>Dipodascomycetes</taxon>
        <taxon>Dipodascales</taxon>
        <taxon>Trichomonascaceae</taxon>
        <taxon>Trichomonascus</taxon>
        <taxon>Trichomonascus ciferrii complex</taxon>
    </lineage>
</organism>
<feature type="region of interest" description="Disordered" evidence="8">
    <location>
        <begin position="366"/>
        <end position="397"/>
    </location>
</feature>
<evidence type="ECO:0000256" key="4">
    <source>
        <dbReference type="ARBA" id="ARBA00022750"/>
    </source>
</evidence>
<dbReference type="CDD" id="cd05474">
    <property type="entry name" value="SAP_like"/>
    <property type="match status" value="1"/>
</dbReference>
<keyword evidence="4 7" id="KW-0064">Aspartyl protease</keyword>
<name>A0A642V4F7_9ASCO</name>
<comment type="similarity">
    <text evidence="1 7">Belongs to the peptidase A1 family.</text>
</comment>
<comment type="caution">
    <text evidence="10">The sequence shown here is derived from an EMBL/GenBank/DDBJ whole genome shotgun (WGS) entry which is preliminary data.</text>
</comment>
<evidence type="ECO:0000259" key="9">
    <source>
        <dbReference type="PROSITE" id="PS51767"/>
    </source>
</evidence>
<dbReference type="InterPro" id="IPR021109">
    <property type="entry name" value="Peptidase_aspartic_dom_sf"/>
</dbReference>
<dbReference type="SUPFAM" id="SSF50630">
    <property type="entry name" value="Acid proteases"/>
    <property type="match status" value="1"/>
</dbReference>
<keyword evidence="2 7" id="KW-0645">Protease</keyword>
<evidence type="ECO:0000256" key="3">
    <source>
        <dbReference type="ARBA" id="ARBA00022729"/>
    </source>
</evidence>
<keyword evidence="5 7" id="KW-0378">Hydrolase</keyword>
<keyword evidence="11" id="KW-1185">Reference proteome</keyword>
<dbReference type="VEuPathDB" id="FungiDB:TRICI_003266"/>
<evidence type="ECO:0000256" key="8">
    <source>
        <dbReference type="SAM" id="MobiDB-lite"/>
    </source>
</evidence>
<keyword evidence="3" id="KW-0732">Signal</keyword>
<dbReference type="GO" id="GO:0004190">
    <property type="term" value="F:aspartic-type endopeptidase activity"/>
    <property type="evidence" value="ECO:0007669"/>
    <property type="project" value="UniProtKB-KW"/>
</dbReference>
<dbReference type="InterPro" id="IPR033876">
    <property type="entry name" value="SAP-like"/>
</dbReference>
<dbReference type="GO" id="GO:0006508">
    <property type="term" value="P:proteolysis"/>
    <property type="evidence" value="ECO:0007669"/>
    <property type="project" value="UniProtKB-KW"/>
</dbReference>
<accession>A0A642V4F7</accession>
<evidence type="ECO:0000313" key="10">
    <source>
        <dbReference type="EMBL" id="KAA8913204.1"/>
    </source>
</evidence>
<dbReference type="PROSITE" id="PS51767">
    <property type="entry name" value="PEPTIDASE_A1"/>
    <property type="match status" value="1"/>
</dbReference>
<dbReference type="PANTHER" id="PTHR47966">
    <property type="entry name" value="BETA-SITE APP-CLEAVING ENZYME, ISOFORM A-RELATED"/>
    <property type="match status" value="1"/>
</dbReference>
<evidence type="ECO:0000256" key="1">
    <source>
        <dbReference type="ARBA" id="ARBA00007447"/>
    </source>
</evidence>
<dbReference type="PRINTS" id="PR00792">
    <property type="entry name" value="PEPSIN"/>
</dbReference>
<evidence type="ECO:0000256" key="6">
    <source>
        <dbReference type="PIRSR" id="PIRSR601461-1"/>
    </source>
</evidence>
<gene>
    <name evidence="10" type="ORF">TRICI_003266</name>
</gene>
<dbReference type="Gene3D" id="2.40.70.10">
    <property type="entry name" value="Acid Proteases"/>
    <property type="match status" value="2"/>
</dbReference>
<feature type="compositionally biased region" description="Low complexity" evidence="8">
    <location>
        <begin position="374"/>
        <end position="389"/>
    </location>
</feature>
<dbReference type="OrthoDB" id="771136at2759"/>
<feature type="domain" description="Peptidase A1" evidence="9">
    <location>
        <begin position="49"/>
        <end position="348"/>
    </location>
</feature>
<feature type="active site" evidence="6">
    <location>
        <position position="67"/>
    </location>
</feature>
<dbReference type="PROSITE" id="PS00141">
    <property type="entry name" value="ASP_PROTEASE"/>
    <property type="match status" value="1"/>
</dbReference>
<dbReference type="Pfam" id="PF00026">
    <property type="entry name" value="Asp"/>
    <property type="match status" value="1"/>
</dbReference>
<dbReference type="PANTHER" id="PTHR47966:SF65">
    <property type="entry name" value="ASPARTIC-TYPE ENDOPEPTIDASE"/>
    <property type="match status" value="1"/>
</dbReference>
<reference evidence="10" key="1">
    <citation type="journal article" date="2019" name="G3 (Bethesda)">
        <title>Genome Assemblies of Two Rare Opportunistic Yeast Pathogens: Diutina rugosa (syn. Candida rugosa) and Trichomonascus ciferrii (syn. Candida ciferrii).</title>
        <authorList>
            <person name="Mixao V."/>
            <person name="Saus E."/>
            <person name="Hansen A.P."/>
            <person name="Lass-Florl C."/>
            <person name="Gabaldon T."/>
        </authorList>
    </citation>
    <scope>NUCLEOTIDE SEQUENCE</scope>
    <source>
        <strain evidence="10">CBS 4856</strain>
    </source>
</reference>
<dbReference type="AlphaFoldDB" id="A0A642V4F7"/>
<evidence type="ECO:0000256" key="7">
    <source>
        <dbReference type="RuleBase" id="RU000454"/>
    </source>
</evidence>
<dbReference type="InterPro" id="IPR033121">
    <property type="entry name" value="PEPTIDASE_A1"/>
</dbReference>
<protein>
    <recommendedName>
        <fullName evidence="9">Peptidase A1 domain-containing protein</fullName>
    </recommendedName>
</protein>
<evidence type="ECO:0000256" key="5">
    <source>
        <dbReference type="ARBA" id="ARBA00022801"/>
    </source>
</evidence>
<sequence length="411" mass="44705">MEVRWNGVLEEIQGAVLAVNNRHGAKNPRKMRRDDQQEEHELDNDVYQYTADLKIGTPGQNVEVLIDTGSSDLWVFTNHAADKNVYSPNDSSTYEFVSNGFEIQYVSGAAEGEWVKDTIQMGDITVKEQQFGAVEKSDSSSDIGIFGIGPTANEVRNAPGGQYPNFPQSLVDQKIIKKNAYSLYLDDLEASSGSILFGGVDSSKYKGKLYTVSFSDYAALAVSASVNGSETFDASLDCGTSLTYIPSKIVEKYAKEFGAQFDSQSGLYFVDDVIDGSLEFDISGIKISVPGDELAVKADKYSVTNAPKPYVFTLLPNDQTQGMNLLGDSFLRSAYAVFDLEDKQVALAQASYDTENSDIKVIEDEIPGAEKAPGGSSSTKTSSDSNESGIPGFFNGLRNRFSDIFHPKFSG</sequence>